<organism evidence="1">
    <name type="scientific">Spongospora subterranea</name>
    <dbReference type="NCBI Taxonomy" id="70186"/>
    <lineage>
        <taxon>Eukaryota</taxon>
        <taxon>Sar</taxon>
        <taxon>Rhizaria</taxon>
        <taxon>Endomyxa</taxon>
        <taxon>Phytomyxea</taxon>
        <taxon>Plasmodiophorida</taxon>
        <taxon>Plasmodiophoridae</taxon>
        <taxon>Spongospora</taxon>
    </lineage>
</organism>
<feature type="non-terminal residue" evidence="1">
    <location>
        <position position="1"/>
    </location>
</feature>
<evidence type="ECO:0000313" key="1">
    <source>
        <dbReference type="EMBL" id="CRZ03193.1"/>
    </source>
</evidence>
<sequence>VLSIMPEGNGMTNYMFAPRGSGILYITPNQWTGADSTWLPHFPFESGLDSTRLVVSSNSEQNRISSACIEGGLSVRWDHRLDARGLNLDIQFIMPDILLKVDRYMRDNARHCM</sequence>
<proteinExistence type="predicted"/>
<dbReference type="EMBL" id="HACM01002751">
    <property type="protein sequence ID" value="CRZ03193.1"/>
    <property type="molecule type" value="Transcribed_RNA"/>
</dbReference>
<reference evidence="1" key="1">
    <citation type="submission" date="2015-04" db="EMBL/GenBank/DDBJ databases">
        <title>The genome sequence of the plant pathogenic Rhizarian Plasmodiophora brassicae reveals insights in its biotrophic life cycle and the origin of chitin synthesis.</title>
        <authorList>
            <person name="Schwelm A."/>
            <person name="Fogelqvist J."/>
            <person name="Knaust A."/>
            <person name="Julke S."/>
            <person name="Lilja T."/>
            <person name="Dhandapani V."/>
            <person name="Bonilla-Rosso G."/>
            <person name="Karlsson M."/>
            <person name="Shevchenko A."/>
            <person name="Choi S.R."/>
            <person name="Kim H.G."/>
            <person name="Park J.Y."/>
            <person name="Lim Y.P."/>
            <person name="Ludwig-Muller J."/>
            <person name="Dixelius C."/>
        </authorList>
    </citation>
    <scope>NUCLEOTIDE SEQUENCE</scope>
    <source>
        <tissue evidence="1">Potato root galls</tissue>
    </source>
</reference>
<accession>A0A0H5QMG7</accession>
<protein>
    <submittedName>
        <fullName evidence="1">Uncharacterized protein</fullName>
    </submittedName>
</protein>
<name>A0A0H5QMG7_9EUKA</name>
<dbReference type="AlphaFoldDB" id="A0A0H5QMG7"/>